<dbReference type="CDD" id="cd09487">
    <property type="entry name" value="SAM_superfamily"/>
    <property type="match status" value="1"/>
</dbReference>
<name>A0A427AP52_ENSVE</name>
<comment type="caution">
    <text evidence="1">The sequence shown here is derived from an EMBL/GenBank/DDBJ whole genome shotgun (WGS) entry which is preliminary data.</text>
</comment>
<evidence type="ECO:0000313" key="1">
    <source>
        <dbReference type="EMBL" id="RRT77983.1"/>
    </source>
</evidence>
<gene>
    <name evidence="1" type="ORF">B296_00012382</name>
</gene>
<dbReference type="Proteomes" id="UP000287651">
    <property type="component" value="Unassembled WGS sequence"/>
</dbReference>
<accession>A0A427AP52</accession>
<sequence length="115" mass="12784">MSHEYQAFTGSPLVQARNFAVMAGANAGISSVMKRIRGVEDVQSSASRVDQAARFSDNFFCFMLQVGQKFSSPPDEDVYYSQTRGMLTSLGLQKYEKNFKKGLLTDSTLPLLTDR</sequence>
<protein>
    <submittedName>
        <fullName evidence="1">Uncharacterized protein</fullName>
    </submittedName>
</protein>
<proteinExistence type="predicted"/>
<reference evidence="1 2" key="1">
    <citation type="journal article" date="2014" name="Agronomy (Basel)">
        <title>A Draft Genome Sequence for Ensete ventricosum, the Drought-Tolerant Tree Against Hunger.</title>
        <authorList>
            <person name="Harrison J."/>
            <person name="Moore K.A."/>
            <person name="Paszkiewicz K."/>
            <person name="Jones T."/>
            <person name="Grant M."/>
            <person name="Ambacheew D."/>
            <person name="Muzemil S."/>
            <person name="Studholme D.J."/>
        </authorList>
    </citation>
    <scope>NUCLEOTIDE SEQUENCE [LARGE SCALE GENOMIC DNA]</scope>
</reference>
<dbReference type="AlphaFoldDB" id="A0A427AP52"/>
<dbReference type="EMBL" id="AMZH03001785">
    <property type="protein sequence ID" value="RRT77983.1"/>
    <property type="molecule type" value="Genomic_DNA"/>
</dbReference>
<evidence type="ECO:0000313" key="2">
    <source>
        <dbReference type="Proteomes" id="UP000287651"/>
    </source>
</evidence>
<organism evidence="1 2">
    <name type="scientific">Ensete ventricosum</name>
    <name type="common">Abyssinian banana</name>
    <name type="synonym">Musa ensete</name>
    <dbReference type="NCBI Taxonomy" id="4639"/>
    <lineage>
        <taxon>Eukaryota</taxon>
        <taxon>Viridiplantae</taxon>
        <taxon>Streptophyta</taxon>
        <taxon>Embryophyta</taxon>
        <taxon>Tracheophyta</taxon>
        <taxon>Spermatophyta</taxon>
        <taxon>Magnoliopsida</taxon>
        <taxon>Liliopsida</taxon>
        <taxon>Zingiberales</taxon>
        <taxon>Musaceae</taxon>
        <taxon>Ensete</taxon>
    </lineage>
</organism>